<evidence type="ECO:0000313" key="2">
    <source>
        <dbReference type="EMBL" id="KAF7357382.1"/>
    </source>
</evidence>
<dbReference type="PANTHER" id="PTHR37488">
    <property type="entry name" value="DUF1275 DOMAIN-CONTAINING PROTEIN"/>
    <property type="match status" value="1"/>
</dbReference>
<reference evidence="2" key="1">
    <citation type="submission" date="2020-05" db="EMBL/GenBank/DDBJ databases">
        <title>Mycena genomes resolve the evolution of fungal bioluminescence.</title>
        <authorList>
            <person name="Tsai I.J."/>
        </authorList>
    </citation>
    <scope>NUCLEOTIDE SEQUENCE</scope>
    <source>
        <strain evidence="2">160909Yilan</strain>
    </source>
</reference>
<evidence type="ECO:0000313" key="3">
    <source>
        <dbReference type="Proteomes" id="UP000623467"/>
    </source>
</evidence>
<dbReference type="EMBL" id="JACAZH010000010">
    <property type="protein sequence ID" value="KAF7357382.1"/>
    <property type="molecule type" value="Genomic_DNA"/>
</dbReference>
<keyword evidence="1" id="KW-1133">Transmembrane helix</keyword>
<comment type="caution">
    <text evidence="2">The sequence shown here is derived from an EMBL/GenBank/DDBJ whole genome shotgun (WGS) entry which is preliminary data.</text>
</comment>
<dbReference type="Proteomes" id="UP000623467">
    <property type="component" value="Unassembled WGS sequence"/>
</dbReference>
<feature type="transmembrane region" description="Helical" evidence="1">
    <location>
        <begin position="115"/>
        <end position="135"/>
    </location>
</feature>
<feature type="transmembrane region" description="Helical" evidence="1">
    <location>
        <begin position="20"/>
        <end position="40"/>
    </location>
</feature>
<keyword evidence="1" id="KW-0812">Transmembrane</keyword>
<protein>
    <submittedName>
        <fullName evidence="2">Aldedh domain-containing protein</fullName>
    </submittedName>
</protein>
<evidence type="ECO:0000256" key="1">
    <source>
        <dbReference type="SAM" id="Phobius"/>
    </source>
</evidence>
<accession>A0A8H6YF63</accession>
<feature type="transmembrane region" description="Helical" evidence="1">
    <location>
        <begin position="90"/>
        <end position="109"/>
    </location>
</feature>
<organism evidence="2 3">
    <name type="scientific">Mycena sanguinolenta</name>
    <dbReference type="NCBI Taxonomy" id="230812"/>
    <lineage>
        <taxon>Eukaryota</taxon>
        <taxon>Fungi</taxon>
        <taxon>Dikarya</taxon>
        <taxon>Basidiomycota</taxon>
        <taxon>Agaricomycotina</taxon>
        <taxon>Agaricomycetes</taxon>
        <taxon>Agaricomycetidae</taxon>
        <taxon>Agaricales</taxon>
        <taxon>Marasmiineae</taxon>
        <taxon>Mycenaceae</taxon>
        <taxon>Mycena</taxon>
    </lineage>
</organism>
<gene>
    <name evidence="2" type="ORF">MSAN_01334200</name>
</gene>
<dbReference type="OrthoDB" id="5288586at2759"/>
<proteinExistence type="predicted"/>
<feature type="transmembrane region" description="Helical" evidence="1">
    <location>
        <begin position="60"/>
        <end position="78"/>
    </location>
</feature>
<dbReference type="PANTHER" id="PTHR37488:SF2">
    <property type="entry name" value="DUF1275 DOMAIN-CONTAINING PROTEIN"/>
    <property type="match status" value="1"/>
</dbReference>
<keyword evidence="1" id="KW-0472">Membrane</keyword>
<dbReference type="AlphaFoldDB" id="A0A8H6YF63"/>
<keyword evidence="3" id="KW-1185">Reference proteome</keyword>
<name>A0A8H6YF63_9AGAR</name>
<sequence>MLARSSAAWGDRIGPHERIWLMLTTLVNVLLIMTAALVIWSSGQSSVAAMRGDPSWTNALTFVVLAFRSASLGVQGIVGKRLNTQFTSTIILTTIWLIAAACGAGRTLATRIGAAGALAVGAGIRALITLAWIVVPGKPVAS</sequence>